<dbReference type="STRING" id="1185766.SAMN05216224_102636"/>
<dbReference type="GO" id="GO:0008168">
    <property type="term" value="F:methyltransferase activity"/>
    <property type="evidence" value="ECO:0007669"/>
    <property type="project" value="UniProtKB-KW"/>
</dbReference>
<protein>
    <submittedName>
        <fullName evidence="2">Methyltransferase</fullName>
    </submittedName>
</protein>
<feature type="domain" description="Methyltransferase" evidence="1">
    <location>
        <begin position="45"/>
        <end position="135"/>
    </location>
</feature>
<evidence type="ECO:0000313" key="3">
    <source>
        <dbReference type="Proteomes" id="UP000027725"/>
    </source>
</evidence>
<dbReference type="PANTHER" id="PTHR43464:SF90">
    <property type="entry name" value="METHYLTRANSFERASE TYPE 11"/>
    <property type="match status" value="1"/>
</dbReference>
<dbReference type="CDD" id="cd02440">
    <property type="entry name" value="AdoMet_MTases"/>
    <property type="match status" value="1"/>
</dbReference>
<gene>
    <name evidence="2" type="ORF">DL1_02860</name>
</gene>
<keyword evidence="2" id="KW-0808">Transferase</keyword>
<sequence length="199" mass="21637">MSGPDDIPITYQRVAVEWDRARNRSLFEETWLTRAVAGLEPGARVLDLGCGAGEPVAGWLIAQGFAVTGVDIAPAMLEIAKDRFPAARWICADMRGLDLGERFDAVIAFDSFFHLSPQAQQDMFATFAQHLTSGGHLLFTCGPDVGEPIGSVAGVPVYHASLSPAHYAQLLEQNGLIARRFVAQDPECAGRSLWLAQRR</sequence>
<dbReference type="PANTHER" id="PTHR43464">
    <property type="entry name" value="METHYLTRANSFERASE"/>
    <property type="match status" value="1"/>
</dbReference>
<dbReference type="eggNOG" id="COG0500">
    <property type="taxonomic scope" value="Bacteria"/>
</dbReference>
<dbReference type="EMBL" id="JHEH01000012">
    <property type="protein sequence ID" value="KEP69559.1"/>
    <property type="molecule type" value="Genomic_DNA"/>
</dbReference>
<keyword evidence="2" id="KW-0489">Methyltransferase</keyword>
<dbReference type="OrthoDB" id="9765084at2"/>
<dbReference type="GO" id="GO:0032259">
    <property type="term" value="P:methylation"/>
    <property type="evidence" value="ECO:0007669"/>
    <property type="project" value="UniProtKB-KW"/>
</dbReference>
<reference evidence="2 3" key="1">
    <citation type="submission" date="2014-03" db="EMBL/GenBank/DDBJ databases">
        <title>The draft genome sequence of Thioclava dalianensis DLFJ1-1.</title>
        <authorList>
            <person name="Lai Q."/>
            <person name="Shao Z."/>
        </authorList>
    </citation>
    <scope>NUCLEOTIDE SEQUENCE [LARGE SCALE GENOMIC DNA]</scope>
    <source>
        <strain evidence="2 3">DLFJ1-1</strain>
    </source>
</reference>
<dbReference type="SUPFAM" id="SSF53335">
    <property type="entry name" value="S-adenosyl-L-methionine-dependent methyltransferases"/>
    <property type="match status" value="1"/>
</dbReference>
<dbReference type="RefSeq" id="WP_038066040.1">
    <property type="nucleotide sequence ID" value="NZ_FOVB01000002.1"/>
</dbReference>
<dbReference type="Gene3D" id="3.40.50.150">
    <property type="entry name" value="Vaccinia Virus protein VP39"/>
    <property type="match status" value="1"/>
</dbReference>
<organism evidence="2 3">
    <name type="scientific">Thioclava dalianensis</name>
    <dbReference type="NCBI Taxonomy" id="1185766"/>
    <lineage>
        <taxon>Bacteria</taxon>
        <taxon>Pseudomonadati</taxon>
        <taxon>Pseudomonadota</taxon>
        <taxon>Alphaproteobacteria</taxon>
        <taxon>Rhodobacterales</taxon>
        <taxon>Paracoccaceae</taxon>
        <taxon>Thioclava</taxon>
    </lineage>
</organism>
<dbReference type="Proteomes" id="UP000027725">
    <property type="component" value="Unassembled WGS sequence"/>
</dbReference>
<evidence type="ECO:0000313" key="2">
    <source>
        <dbReference type="EMBL" id="KEP69559.1"/>
    </source>
</evidence>
<keyword evidence="3" id="KW-1185">Reference proteome</keyword>
<proteinExistence type="predicted"/>
<dbReference type="Pfam" id="PF13649">
    <property type="entry name" value="Methyltransf_25"/>
    <property type="match status" value="1"/>
</dbReference>
<evidence type="ECO:0000259" key="1">
    <source>
        <dbReference type="Pfam" id="PF13649"/>
    </source>
</evidence>
<dbReference type="InterPro" id="IPR029063">
    <property type="entry name" value="SAM-dependent_MTases_sf"/>
</dbReference>
<dbReference type="InterPro" id="IPR041698">
    <property type="entry name" value="Methyltransf_25"/>
</dbReference>
<accession>A0A074TCX8</accession>
<comment type="caution">
    <text evidence="2">The sequence shown here is derived from an EMBL/GenBank/DDBJ whole genome shotgun (WGS) entry which is preliminary data.</text>
</comment>
<name>A0A074TCX8_9RHOB</name>
<dbReference type="AlphaFoldDB" id="A0A074TCX8"/>